<sequence>MTTQRTSQAPRQATVSLADIRQTYSQTRLRFTKTRGVQRITREGGIAPDFVTLICLVSEIYRSYGDKLEPVRQFHPSRETPYSQGHTSSVSHTKISRHITSVVSRDDATTTISEGIIIKRPRKSILEQETYALVSFITELRVRTHAPLKEHPNIAQLRGVGWDFEDEEATIPRPLLLEELAPQGALDNFWARWNFIRLKFKSKLDLARNVAEGIRAMHDCGIVHGDIKPENILIFPRKDADNEFVAKLTDFGHSVFEYSHSPSLPAFTPRWCAPELLLNESGPNPMGFRDMKLTDTYSYGLVVLSIMIGRPFHESVEDFMTPKSNGTMLRDAIELVSKEDRKKNDSDLDLATIELLMRRTIRLRPKHRSLDQCIKIMNHYDKINGHEVRISAPDRASREDIIKGLDLNEMDPRNPATAWELSVCYFSGFGVEISFQSASKWLSVASEAGIPAARHYAAILHEAMNIPYQVLPRQYKEHRIAVPVSEHQSKVQVTGPGSEDLGFKSSQESDYESDTECLSKSSTHASTSKKMPNELFDILNLGTLSSLQAYLQDKPEDINSRDFEGNTPLILAARNQKMDVLKFLLEQVDVDAGIPNRSGHTVLNFLPSFDDETIKDLVPKLAQRRADIQREARAMPLSSDDVVLIPEIRCCAILNAILHVTHMRDRGNRQDIDLKSIRVWASSKLLPLHKVPFNSVVIRELDLPDSVFRAMNYGTHYVEALEDTIGFLLSTEEENVEDLAYSMITEAVESNTWEGVRFLLDEGENRRFTKSWWIRGPLDASPFMRSISLGFREIFKLFMERDLTLVQRRQCRFIMERLLPLRARSTSHTIENRSLSREQYNSPEEGVQKWTRCPLSHEEYHHLVTGNIRTHGSARKDLWNVIETQAKLGHSRSVSYLRQAILYGNHEALEEMLRRGWDPNGPLWARLYTPLQYTRHLGYHAFRELFRVSDPDLPQTDWMDRRTHMAVYEAYHGWYTVHSLNEWEFRLKKSRVILRNYGGKVLPVTAIFTARNEALREWSFIAFFLISIVALPLTFTYATERTWTSMSRGQMLGFSYLWSVLSVCLPTFLIWNNQWEIGHRRTWRDGWIPVGLLILTNYILLPILVIRVNWRPFLLCHDAIIDSGANATCNVVTKCTDYSYLLPLAVAGIELVVWALLKVVSIKRITDHYT</sequence>
<dbReference type="InterPro" id="IPR008271">
    <property type="entry name" value="Ser/Thr_kinase_AS"/>
</dbReference>
<reference evidence="5 6" key="1">
    <citation type="submission" date="2018-12" db="EMBL/GenBank/DDBJ databases">
        <title>Draft genome sequence of Xylaria grammica IHI A82.</title>
        <authorList>
            <person name="Buettner E."/>
            <person name="Kellner H."/>
        </authorList>
    </citation>
    <scope>NUCLEOTIDE SEQUENCE [LARGE SCALE GENOMIC DNA]</scope>
    <source>
        <strain evidence="5 6">IHI A82</strain>
    </source>
</reference>
<dbReference type="PROSITE" id="PS50088">
    <property type="entry name" value="ANK_REPEAT"/>
    <property type="match status" value="1"/>
</dbReference>
<dbReference type="GO" id="GO:0004674">
    <property type="term" value="F:protein serine/threonine kinase activity"/>
    <property type="evidence" value="ECO:0007669"/>
    <property type="project" value="TreeGrafter"/>
</dbReference>
<protein>
    <recommendedName>
        <fullName evidence="4">Protein kinase domain-containing protein</fullName>
    </recommendedName>
</protein>
<dbReference type="SUPFAM" id="SSF48403">
    <property type="entry name" value="Ankyrin repeat"/>
    <property type="match status" value="1"/>
</dbReference>
<name>A0A439CY76_9PEZI</name>
<dbReference type="GO" id="GO:0005524">
    <property type="term" value="F:ATP binding"/>
    <property type="evidence" value="ECO:0007669"/>
    <property type="project" value="InterPro"/>
</dbReference>
<feature type="transmembrane region" description="Helical" evidence="3">
    <location>
        <begin position="1018"/>
        <end position="1039"/>
    </location>
</feature>
<dbReference type="Gene3D" id="1.10.510.10">
    <property type="entry name" value="Transferase(Phosphotransferase) domain 1"/>
    <property type="match status" value="1"/>
</dbReference>
<dbReference type="Pfam" id="PF13857">
    <property type="entry name" value="Ank_5"/>
    <property type="match status" value="1"/>
</dbReference>
<dbReference type="PROSITE" id="PS50011">
    <property type="entry name" value="PROTEIN_KINASE_DOM"/>
    <property type="match status" value="1"/>
</dbReference>
<dbReference type="AlphaFoldDB" id="A0A439CY76"/>
<dbReference type="InterPro" id="IPR000719">
    <property type="entry name" value="Prot_kinase_dom"/>
</dbReference>
<keyword evidence="3" id="KW-0472">Membrane</keyword>
<feature type="compositionally biased region" description="Low complexity" evidence="2">
    <location>
        <begin position="519"/>
        <end position="528"/>
    </location>
</feature>
<dbReference type="PROSITE" id="PS00108">
    <property type="entry name" value="PROTEIN_KINASE_ST"/>
    <property type="match status" value="1"/>
</dbReference>
<evidence type="ECO:0000259" key="4">
    <source>
        <dbReference type="PROSITE" id="PS50011"/>
    </source>
</evidence>
<feature type="region of interest" description="Disordered" evidence="2">
    <location>
        <begin position="486"/>
        <end position="528"/>
    </location>
</feature>
<dbReference type="Pfam" id="PF00069">
    <property type="entry name" value="Pkinase"/>
    <property type="match status" value="1"/>
</dbReference>
<feature type="transmembrane region" description="Helical" evidence="3">
    <location>
        <begin position="1086"/>
        <end position="1106"/>
    </location>
</feature>
<dbReference type="PANTHER" id="PTHR24359:SF1">
    <property type="entry name" value="INHIBITOR OF NUCLEAR FACTOR KAPPA-B KINASE EPSILON SUBUNIT HOMOLOG 1-RELATED"/>
    <property type="match status" value="1"/>
</dbReference>
<dbReference type="InterPro" id="IPR002110">
    <property type="entry name" value="Ankyrin_rpt"/>
</dbReference>
<keyword evidence="1" id="KW-0040">ANK repeat</keyword>
<comment type="caution">
    <text evidence="5">The sequence shown here is derived from an EMBL/GenBank/DDBJ whole genome shotgun (WGS) entry which is preliminary data.</text>
</comment>
<dbReference type="InterPro" id="IPR011009">
    <property type="entry name" value="Kinase-like_dom_sf"/>
</dbReference>
<evidence type="ECO:0000256" key="1">
    <source>
        <dbReference type="PROSITE-ProRule" id="PRU00023"/>
    </source>
</evidence>
<dbReference type="SMART" id="SM00248">
    <property type="entry name" value="ANK"/>
    <property type="match status" value="3"/>
</dbReference>
<evidence type="ECO:0000313" key="6">
    <source>
        <dbReference type="Proteomes" id="UP000286045"/>
    </source>
</evidence>
<keyword evidence="6" id="KW-1185">Reference proteome</keyword>
<dbReference type="PANTHER" id="PTHR24359">
    <property type="entry name" value="SERINE/THREONINE-PROTEIN KINASE SBK1"/>
    <property type="match status" value="1"/>
</dbReference>
<feature type="domain" description="Protein kinase" evidence="4">
    <location>
        <begin position="76"/>
        <end position="389"/>
    </location>
</feature>
<dbReference type="InterPro" id="IPR036770">
    <property type="entry name" value="Ankyrin_rpt-contain_sf"/>
</dbReference>
<evidence type="ECO:0000313" key="5">
    <source>
        <dbReference type="EMBL" id="RWA06951.1"/>
    </source>
</evidence>
<dbReference type="SMART" id="SM00220">
    <property type="entry name" value="S_TKc"/>
    <property type="match status" value="1"/>
</dbReference>
<dbReference type="Proteomes" id="UP000286045">
    <property type="component" value="Unassembled WGS sequence"/>
</dbReference>
<dbReference type="PROSITE" id="PS50297">
    <property type="entry name" value="ANK_REP_REGION"/>
    <property type="match status" value="1"/>
</dbReference>
<dbReference type="Gene3D" id="1.25.40.20">
    <property type="entry name" value="Ankyrin repeat-containing domain"/>
    <property type="match status" value="1"/>
</dbReference>
<evidence type="ECO:0000256" key="3">
    <source>
        <dbReference type="SAM" id="Phobius"/>
    </source>
</evidence>
<keyword evidence="3" id="KW-1133">Transmembrane helix</keyword>
<dbReference type="EMBL" id="RYZI01000294">
    <property type="protein sequence ID" value="RWA06951.1"/>
    <property type="molecule type" value="Genomic_DNA"/>
</dbReference>
<feature type="transmembrane region" description="Helical" evidence="3">
    <location>
        <begin position="1051"/>
        <end position="1071"/>
    </location>
</feature>
<keyword evidence="3" id="KW-0812">Transmembrane</keyword>
<accession>A0A439CY76</accession>
<feature type="repeat" description="ANK" evidence="1">
    <location>
        <begin position="564"/>
        <end position="586"/>
    </location>
</feature>
<dbReference type="STRING" id="363999.A0A439CY76"/>
<dbReference type="SUPFAM" id="SSF56112">
    <property type="entry name" value="Protein kinase-like (PK-like)"/>
    <property type="match status" value="1"/>
</dbReference>
<gene>
    <name evidence="5" type="ORF">EKO27_g8151</name>
</gene>
<proteinExistence type="predicted"/>
<evidence type="ECO:0000256" key="2">
    <source>
        <dbReference type="SAM" id="MobiDB-lite"/>
    </source>
</evidence>
<organism evidence="5 6">
    <name type="scientific">Xylaria grammica</name>
    <dbReference type="NCBI Taxonomy" id="363999"/>
    <lineage>
        <taxon>Eukaryota</taxon>
        <taxon>Fungi</taxon>
        <taxon>Dikarya</taxon>
        <taxon>Ascomycota</taxon>
        <taxon>Pezizomycotina</taxon>
        <taxon>Sordariomycetes</taxon>
        <taxon>Xylariomycetidae</taxon>
        <taxon>Xylariales</taxon>
        <taxon>Xylariaceae</taxon>
        <taxon>Xylaria</taxon>
    </lineage>
</organism>